<feature type="region of interest" description="Disordered" evidence="1">
    <location>
        <begin position="54"/>
        <end position="81"/>
    </location>
</feature>
<evidence type="ECO:0000313" key="3">
    <source>
        <dbReference type="Proteomes" id="UP000738359"/>
    </source>
</evidence>
<keyword evidence="3" id="KW-1185">Reference proteome</keyword>
<organism evidence="2 3">
    <name type="scientific">Mortierella alpina</name>
    <name type="common">Oleaginous fungus</name>
    <name type="synonym">Mortierella renispora</name>
    <dbReference type="NCBI Taxonomy" id="64518"/>
    <lineage>
        <taxon>Eukaryota</taxon>
        <taxon>Fungi</taxon>
        <taxon>Fungi incertae sedis</taxon>
        <taxon>Mucoromycota</taxon>
        <taxon>Mortierellomycotina</taxon>
        <taxon>Mortierellomycetes</taxon>
        <taxon>Mortierellales</taxon>
        <taxon>Mortierellaceae</taxon>
        <taxon>Mortierella</taxon>
    </lineage>
</organism>
<dbReference type="EMBL" id="JAAAHY010003177">
    <property type="protein sequence ID" value="KAF9943509.1"/>
    <property type="molecule type" value="Genomic_DNA"/>
</dbReference>
<feature type="region of interest" description="Disordered" evidence="1">
    <location>
        <begin position="1"/>
        <end position="26"/>
    </location>
</feature>
<evidence type="ECO:0000256" key="1">
    <source>
        <dbReference type="SAM" id="MobiDB-lite"/>
    </source>
</evidence>
<sequence length="237" mass="26159">MAEAIVDTLLAEAASEPAAEEEEEEEEEVLETIVTREAIIDAVVASAALAELSEPKLEQQEQEQEPCQDEEDELDQVEETDEEEFFEMVFEKVVPSTRAAPVAQIYRPELEINEEVTESSELTLEESEIEADAETPTTLVGDDMDLVKDALIDTENVARQVQTLQEISRVAQHSELNAKAPEFKPSWMPGSTSVPIRTPTPVPRALAGKVEPIHPGTTCTTLSLAEHSRLTILTCFI</sequence>
<dbReference type="AlphaFoldDB" id="A0A9P6IR09"/>
<proteinExistence type="predicted"/>
<protein>
    <submittedName>
        <fullName evidence="2">Uncharacterized protein</fullName>
    </submittedName>
</protein>
<evidence type="ECO:0000313" key="2">
    <source>
        <dbReference type="EMBL" id="KAF9943509.1"/>
    </source>
</evidence>
<feature type="compositionally biased region" description="Acidic residues" evidence="1">
    <location>
        <begin position="60"/>
        <end position="81"/>
    </location>
</feature>
<dbReference type="OrthoDB" id="438553at2759"/>
<accession>A0A9P6IR09</accession>
<dbReference type="Proteomes" id="UP000738359">
    <property type="component" value="Unassembled WGS sequence"/>
</dbReference>
<comment type="caution">
    <text evidence="2">The sequence shown here is derived from an EMBL/GenBank/DDBJ whole genome shotgun (WGS) entry which is preliminary data.</text>
</comment>
<reference evidence="2" key="1">
    <citation type="journal article" date="2020" name="Fungal Divers.">
        <title>Resolving the Mortierellaceae phylogeny through synthesis of multi-gene phylogenetics and phylogenomics.</title>
        <authorList>
            <person name="Vandepol N."/>
            <person name="Liber J."/>
            <person name="Desiro A."/>
            <person name="Na H."/>
            <person name="Kennedy M."/>
            <person name="Barry K."/>
            <person name="Grigoriev I.V."/>
            <person name="Miller A.N."/>
            <person name="O'Donnell K."/>
            <person name="Stajich J.E."/>
            <person name="Bonito G."/>
        </authorList>
    </citation>
    <scope>NUCLEOTIDE SEQUENCE</scope>
    <source>
        <strain evidence="2">CK1249</strain>
    </source>
</reference>
<name>A0A9P6IR09_MORAP</name>
<gene>
    <name evidence="2" type="ORF">BGZ70_005853</name>
</gene>